<dbReference type="InterPro" id="IPR035901">
    <property type="entry name" value="GIY-YIG_endonuc_sf"/>
</dbReference>
<evidence type="ECO:0000313" key="2">
    <source>
        <dbReference type="Proteomes" id="UP000033067"/>
    </source>
</evidence>
<proteinExistence type="predicted"/>
<organism evidence="1 2">
    <name type="scientific">Pseudoxanthomonas suwonensis</name>
    <dbReference type="NCBI Taxonomy" id="314722"/>
    <lineage>
        <taxon>Bacteria</taxon>
        <taxon>Pseudomonadati</taxon>
        <taxon>Pseudomonadota</taxon>
        <taxon>Gammaproteobacteria</taxon>
        <taxon>Lysobacterales</taxon>
        <taxon>Lysobacteraceae</taxon>
        <taxon>Pseudoxanthomonas</taxon>
    </lineage>
</organism>
<evidence type="ECO:0000313" key="1">
    <source>
        <dbReference type="EMBL" id="AKC88429.1"/>
    </source>
</evidence>
<name>A0A0E3Z4E5_9GAMM</name>
<gene>
    <name evidence="1" type="ORF">WQ53_14445</name>
</gene>
<evidence type="ECO:0008006" key="3">
    <source>
        <dbReference type="Google" id="ProtNLM"/>
    </source>
</evidence>
<dbReference type="PATRIC" id="fig|314722.6.peg.3131"/>
<protein>
    <recommendedName>
        <fullName evidence="3">GIY-YIG domain-containing protein</fullName>
    </recommendedName>
</protein>
<dbReference type="KEGG" id="psuw:WQ53_14445"/>
<reference evidence="1 2" key="1">
    <citation type="journal article" date="2015" name="Genome Announc.">
        <title>Complete Genome Sequence of Pseudoxanthomonas suwonensis Strain J1, a Cellulose-Degrading Bacterium Isolated from Leaf- and Wood-Enriched Soil.</title>
        <authorList>
            <person name="Hou L."/>
            <person name="Jiang J."/>
            <person name="Xu Z."/>
            <person name="Zhou Y."/>
            <person name="Leung F.C."/>
        </authorList>
    </citation>
    <scope>NUCLEOTIDE SEQUENCE [LARGE SCALE GENOMIC DNA]</scope>
    <source>
        <strain evidence="1 2">J1</strain>
    </source>
</reference>
<keyword evidence="2" id="KW-1185">Reference proteome</keyword>
<dbReference type="AlphaFoldDB" id="A0A0E3Z4E5"/>
<accession>A0A0E3Z4E5</accession>
<sequence>MAGTWRRGIPRQRPWAFPARYEVHESMESAIGREKVLKEWKRRWKIGLIEAGNPYWRDLYPDIL</sequence>
<dbReference type="Proteomes" id="UP000033067">
    <property type="component" value="Chromosome"/>
</dbReference>
<dbReference type="Gene3D" id="3.40.1440.10">
    <property type="entry name" value="GIY-YIG endonuclease"/>
    <property type="match status" value="1"/>
</dbReference>
<dbReference type="EMBL" id="CP011144">
    <property type="protein sequence ID" value="AKC88429.1"/>
    <property type="molecule type" value="Genomic_DNA"/>
</dbReference>